<reference evidence="1 2" key="1">
    <citation type="journal article" date="2021" name="Elife">
        <title>Chloroplast acquisition without the gene transfer in kleptoplastic sea slugs, Plakobranchus ocellatus.</title>
        <authorList>
            <person name="Maeda T."/>
            <person name="Takahashi S."/>
            <person name="Yoshida T."/>
            <person name="Shimamura S."/>
            <person name="Takaki Y."/>
            <person name="Nagai Y."/>
            <person name="Toyoda A."/>
            <person name="Suzuki Y."/>
            <person name="Arimoto A."/>
            <person name="Ishii H."/>
            <person name="Satoh N."/>
            <person name="Nishiyama T."/>
            <person name="Hasebe M."/>
            <person name="Maruyama T."/>
            <person name="Minagawa J."/>
            <person name="Obokata J."/>
            <person name="Shigenobu S."/>
        </authorList>
    </citation>
    <scope>NUCLEOTIDE SEQUENCE [LARGE SCALE GENOMIC DNA]</scope>
</reference>
<sequence length="60" mass="7238">KQQYPQPCGGSNPCPFCKDVPARDTWYQHLPSGYIYKNVWQPLHCRPYDYHVYQCFRDIE</sequence>
<organism evidence="1 2">
    <name type="scientific">Plakobranchus ocellatus</name>
    <dbReference type="NCBI Taxonomy" id="259542"/>
    <lineage>
        <taxon>Eukaryota</taxon>
        <taxon>Metazoa</taxon>
        <taxon>Spiralia</taxon>
        <taxon>Lophotrochozoa</taxon>
        <taxon>Mollusca</taxon>
        <taxon>Gastropoda</taxon>
        <taxon>Heterobranchia</taxon>
        <taxon>Euthyneura</taxon>
        <taxon>Panpulmonata</taxon>
        <taxon>Sacoglossa</taxon>
        <taxon>Placobranchoidea</taxon>
        <taxon>Plakobranchidae</taxon>
        <taxon>Plakobranchus</taxon>
    </lineage>
</organism>
<dbReference type="AlphaFoldDB" id="A0AAV3YVK7"/>
<comment type="caution">
    <text evidence="1">The sequence shown here is derived from an EMBL/GenBank/DDBJ whole genome shotgun (WGS) entry which is preliminary data.</text>
</comment>
<protein>
    <submittedName>
        <fullName evidence="1">Uncharacterized protein</fullName>
    </submittedName>
</protein>
<evidence type="ECO:0000313" key="1">
    <source>
        <dbReference type="EMBL" id="GFN86484.1"/>
    </source>
</evidence>
<keyword evidence="2" id="KW-1185">Reference proteome</keyword>
<name>A0AAV3YVK7_9GAST</name>
<proteinExistence type="predicted"/>
<feature type="non-terminal residue" evidence="1">
    <location>
        <position position="60"/>
    </location>
</feature>
<dbReference type="Proteomes" id="UP000735302">
    <property type="component" value="Unassembled WGS sequence"/>
</dbReference>
<accession>A0AAV3YVK7</accession>
<dbReference type="EMBL" id="BLXT01001535">
    <property type="protein sequence ID" value="GFN86484.1"/>
    <property type="molecule type" value="Genomic_DNA"/>
</dbReference>
<gene>
    <name evidence="1" type="ORF">PoB_001299000</name>
</gene>
<evidence type="ECO:0000313" key="2">
    <source>
        <dbReference type="Proteomes" id="UP000735302"/>
    </source>
</evidence>
<feature type="non-terminal residue" evidence="1">
    <location>
        <position position="1"/>
    </location>
</feature>